<proteinExistence type="predicted"/>
<protein>
    <recommendedName>
        <fullName evidence="3">Ketohydroxyglutarate aldolase</fullName>
    </recommendedName>
</protein>
<accession>A0A7W9HV23</accession>
<comment type="caution">
    <text evidence="1">The sequence shown here is derived from an EMBL/GenBank/DDBJ whole genome shotgun (WGS) entry which is preliminary data.</text>
</comment>
<evidence type="ECO:0000313" key="1">
    <source>
        <dbReference type="EMBL" id="MBB5808805.1"/>
    </source>
</evidence>
<organism evidence="1 2">
    <name type="scientific">Saccharothrix ecbatanensis</name>
    <dbReference type="NCBI Taxonomy" id="1105145"/>
    <lineage>
        <taxon>Bacteria</taxon>
        <taxon>Bacillati</taxon>
        <taxon>Actinomycetota</taxon>
        <taxon>Actinomycetes</taxon>
        <taxon>Pseudonocardiales</taxon>
        <taxon>Pseudonocardiaceae</taxon>
        <taxon>Saccharothrix</taxon>
    </lineage>
</organism>
<dbReference type="Proteomes" id="UP000552097">
    <property type="component" value="Unassembled WGS sequence"/>
</dbReference>
<evidence type="ECO:0008006" key="3">
    <source>
        <dbReference type="Google" id="ProtNLM"/>
    </source>
</evidence>
<dbReference type="RefSeq" id="WP_184928665.1">
    <property type="nucleotide sequence ID" value="NZ_JACHMO010000001.1"/>
</dbReference>
<dbReference type="EMBL" id="JACHMO010000001">
    <property type="protein sequence ID" value="MBB5808805.1"/>
    <property type="molecule type" value="Genomic_DNA"/>
</dbReference>
<sequence length="76" mass="7864">MDKVVVSVADDSLDDLPAVVSALRDAGMVVEDVLETLGLVTGSVAPEVGDLLGAVPGVSRVELDREDVRLPPIPDV</sequence>
<name>A0A7W9HV23_9PSEU</name>
<dbReference type="AlphaFoldDB" id="A0A7W9HV23"/>
<keyword evidence="2" id="KW-1185">Reference proteome</keyword>
<reference evidence="1 2" key="1">
    <citation type="submission" date="2020-08" db="EMBL/GenBank/DDBJ databases">
        <title>Sequencing the genomes of 1000 actinobacteria strains.</title>
        <authorList>
            <person name="Klenk H.-P."/>
        </authorList>
    </citation>
    <scope>NUCLEOTIDE SEQUENCE [LARGE SCALE GENOMIC DNA]</scope>
    <source>
        <strain evidence="1 2">DSM 45486</strain>
    </source>
</reference>
<evidence type="ECO:0000313" key="2">
    <source>
        <dbReference type="Proteomes" id="UP000552097"/>
    </source>
</evidence>
<gene>
    <name evidence="1" type="ORF">F4560_008573</name>
</gene>